<comment type="caution">
    <text evidence="1">The sequence shown here is derived from an EMBL/GenBank/DDBJ whole genome shotgun (WGS) entry which is preliminary data.</text>
</comment>
<dbReference type="OrthoDB" id="3268468at2"/>
<dbReference type="Proteomes" id="UP000216004">
    <property type="component" value="Unassembled WGS sequence"/>
</dbReference>
<keyword evidence="1" id="KW-0547">Nucleotide-binding</keyword>
<keyword evidence="1" id="KW-0067">ATP-binding</keyword>
<dbReference type="Pfam" id="PF11305">
    <property type="entry name" value="DUF3107"/>
    <property type="match status" value="1"/>
</dbReference>
<protein>
    <submittedName>
        <fullName evidence="1">ATP-binding protein</fullName>
    </submittedName>
</protein>
<keyword evidence="2" id="KW-1185">Reference proteome</keyword>
<reference evidence="1 2" key="1">
    <citation type="journal article" date="2017" name="BMC Genomics">
        <title>Comparative genomic and phylogenomic analyses of the Bifidobacteriaceae family.</title>
        <authorList>
            <person name="Lugli G.A."/>
            <person name="Milani C."/>
            <person name="Turroni F."/>
            <person name="Duranti S."/>
            <person name="Mancabelli L."/>
            <person name="Mangifesta M."/>
            <person name="Ferrario C."/>
            <person name="Modesto M."/>
            <person name="Mattarelli P."/>
            <person name="Jiri K."/>
            <person name="van Sinderen D."/>
            <person name="Ventura M."/>
        </authorList>
    </citation>
    <scope>NUCLEOTIDE SEQUENCE [LARGE SCALE GENOMIC DNA]</scope>
    <source>
        <strain evidence="1 2">DSM 22924</strain>
    </source>
</reference>
<evidence type="ECO:0000313" key="2">
    <source>
        <dbReference type="Proteomes" id="UP000216004"/>
    </source>
</evidence>
<dbReference type="RefSeq" id="WP_094723622.1">
    <property type="nucleotide sequence ID" value="NZ_MWWS01000009.1"/>
</dbReference>
<dbReference type="GO" id="GO:0005524">
    <property type="term" value="F:ATP binding"/>
    <property type="evidence" value="ECO:0007669"/>
    <property type="project" value="UniProtKB-KW"/>
</dbReference>
<dbReference type="EMBL" id="MWWS01000009">
    <property type="protein sequence ID" value="OZG48707.1"/>
    <property type="molecule type" value="Genomic_DNA"/>
</dbReference>
<organism evidence="1 2">
    <name type="scientific">Bombiscardovia coagulans</name>
    <dbReference type="NCBI Taxonomy" id="686666"/>
    <lineage>
        <taxon>Bacteria</taxon>
        <taxon>Bacillati</taxon>
        <taxon>Actinomycetota</taxon>
        <taxon>Actinomycetes</taxon>
        <taxon>Bifidobacteriales</taxon>
        <taxon>Bifidobacteriaceae</taxon>
        <taxon>Bombiscardovia</taxon>
    </lineage>
</organism>
<name>A0A261EPC8_9BIFI</name>
<evidence type="ECO:0000313" key="1">
    <source>
        <dbReference type="EMBL" id="OZG48707.1"/>
    </source>
</evidence>
<sequence>MDIEFGIRNVARPVSFSTAAKADEVAATVESALKSDNAIDILDDKGRHIIVPAGALGYAIIGSDTTRPVGFGAL</sequence>
<dbReference type="AlphaFoldDB" id="A0A261EPC8"/>
<dbReference type="InterPro" id="IPR021456">
    <property type="entry name" value="DUF3107"/>
</dbReference>
<proteinExistence type="predicted"/>
<gene>
    <name evidence="1" type="ORF">BOCO_1403</name>
</gene>
<accession>A0A261EPC8</accession>